<proteinExistence type="predicted"/>
<evidence type="ECO:0000259" key="2">
    <source>
        <dbReference type="PROSITE" id="PS50106"/>
    </source>
</evidence>
<evidence type="ECO:0000313" key="3">
    <source>
        <dbReference type="EMBL" id="KAF8566491.1"/>
    </source>
</evidence>
<dbReference type="OrthoDB" id="6269878at2759"/>
<accession>A0A8T0DIA8</accession>
<organism evidence="3 4">
    <name type="scientific">Paragonimus westermani</name>
    <dbReference type="NCBI Taxonomy" id="34504"/>
    <lineage>
        <taxon>Eukaryota</taxon>
        <taxon>Metazoa</taxon>
        <taxon>Spiralia</taxon>
        <taxon>Lophotrochozoa</taxon>
        <taxon>Platyhelminthes</taxon>
        <taxon>Trematoda</taxon>
        <taxon>Digenea</taxon>
        <taxon>Plagiorchiida</taxon>
        <taxon>Troglotremata</taxon>
        <taxon>Troglotrematidae</taxon>
        <taxon>Paragonimus</taxon>
    </lineage>
</organism>
<sequence length="467" mass="51648">MLSTHHPCSPIAKPRMGTRIGLHHSPACDSTSSIKPFAYPLFSASTVSIPVVHSEQTPVRSNVTSTTRDVQMRNDRVLDWPQLRIRRKPTSTIENKKSLEDKSTGESSSYVRQPVKAVHRISAALTRKRRGIEPSCVTMATVTGTRSVSDLVTAAPSCGQSTTFDLHSEIQPSLMRIATNPFIRRRYSADGTQPYHVDNEMSVELTVLMYAILVASASKRQNYGGSSQCSVNSSDTDVSDVSYCTQPARRTLDTNGIAYRLPESTTLKQPLRDGRHSTGTIKRASKSDSLFQPLREPRRSSVLTDIQRSAKQTLISLRKAWRSSAGNLSDSVNSSGLRESRLEKAVVNVDGRSPLKHYRKAESLFKISTQAVTGVACSPQRRIKRNVDLVRRDLQQPFGLFVVKTEKGFQVSRLSEHLKTTSSANLHCGDELLEANGVACADMSINELRQLFSRCTTLTLRVESVIS</sequence>
<comment type="caution">
    <text evidence="3">The sequence shown here is derived from an EMBL/GenBank/DDBJ whole genome shotgun (WGS) entry which is preliminary data.</text>
</comment>
<evidence type="ECO:0000313" key="4">
    <source>
        <dbReference type="Proteomes" id="UP000699462"/>
    </source>
</evidence>
<feature type="compositionally biased region" description="Basic and acidic residues" evidence="1">
    <location>
        <begin position="94"/>
        <end position="104"/>
    </location>
</feature>
<dbReference type="InterPro" id="IPR001478">
    <property type="entry name" value="PDZ"/>
</dbReference>
<gene>
    <name evidence="3" type="ORF">P879_03417</name>
</gene>
<reference evidence="3 4" key="1">
    <citation type="submission" date="2019-07" db="EMBL/GenBank/DDBJ databases">
        <title>Annotation for the trematode Paragonimus westermani.</title>
        <authorList>
            <person name="Choi Y.-J."/>
        </authorList>
    </citation>
    <scope>NUCLEOTIDE SEQUENCE [LARGE SCALE GENOMIC DNA]</scope>
    <source>
        <strain evidence="3">180907_Pwestermani</strain>
    </source>
</reference>
<dbReference type="SUPFAM" id="SSF50156">
    <property type="entry name" value="PDZ domain-like"/>
    <property type="match status" value="1"/>
</dbReference>
<protein>
    <recommendedName>
        <fullName evidence="2">PDZ domain-containing protein</fullName>
    </recommendedName>
</protein>
<dbReference type="InterPro" id="IPR036034">
    <property type="entry name" value="PDZ_sf"/>
</dbReference>
<name>A0A8T0DIA8_9TREM</name>
<evidence type="ECO:0000256" key="1">
    <source>
        <dbReference type="SAM" id="MobiDB-lite"/>
    </source>
</evidence>
<feature type="domain" description="PDZ" evidence="2">
    <location>
        <begin position="386"/>
        <end position="452"/>
    </location>
</feature>
<dbReference type="PROSITE" id="PS50106">
    <property type="entry name" value="PDZ"/>
    <property type="match status" value="1"/>
</dbReference>
<dbReference type="EMBL" id="JTDF01005043">
    <property type="protein sequence ID" value="KAF8566491.1"/>
    <property type="molecule type" value="Genomic_DNA"/>
</dbReference>
<feature type="region of interest" description="Disordered" evidence="1">
    <location>
        <begin position="88"/>
        <end position="111"/>
    </location>
</feature>
<keyword evidence="4" id="KW-1185">Reference proteome</keyword>
<dbReference type="AlphaFoldDB" id="A0A8T0DIA8"/>
<dbReference type="Proteomes" id="UP000699462">
    <property type="component" value="Unassembled WGS sequence"/>
</dbReference>
<dbReference type="Gene3D" id="2.30.42.10">
    <property type="match status" value="1"/>
</dbReference>